<evidence type="ECO:0000313" key="1">
    <source>
        <dbReference type="EMBL" id="GAG88161.1"/>
    </source>
</evidence>
<gene>
    <name evidence="1" type="ORF">S01H4_28759</name>
</gene>
<comment type="caution">
    <text evidence="1">The sequence shown here is derived from an EMBL/GenBank/DDBJ whole genome shotgun (WGS) entry which is preliminary data.</text>
</comment>
<dbReference type="AlphaFoldDB" id="X1CVE5"/>
<proteinExistence type="predicted"/>
<protein>
    <submittedName>
        <fullName evidence="1">Uncharacterized protein</fullName>
    </submittedName>
</protein>
<name>X1CVE5_9ZZZZ</name>
<feature type="non-terminal residue" evidence="1">
    <location>
        <position position="1"/>
    </location>
</feature>
<dbReference type="EMBL" id="BART01014401">
    <property type="protein sequence ID" value="GAG88161.1"/>
    <property type="molecule type" value="Genomic_DNA"/>
</dbReference>
<organism evidence="1">
    <name type="scientific">marine sediment metagenome</name>
    <dbReference type="NCBI Taxonomy" id="412755"/>
    <lineage>
        <taxon>unclassified sequences</taxon>
        <taxon>metagenomes</taxon>
        <taxon>ecological metagenomes</taxon>
    </lineage>
</organism>
<sequence length="33" mass="3535">SVVIEPTLQAGPDVAVVKRQEAIDKAKEIAIVF</sequence>
<accession>X1CVE5</accession>
<reference evidence="1" key="1">
    <citation type="journal article" date="2014" name="Front. Microbiol.">
        <title>High frequency of phylogenetically diverse reductive dehalogenase-homologous genes in deep subseafloor sedimentary metagenomes.</title>
        <authorList>
            <person name="Kawai M."/>
            <person name="Futagami T."/>
            <person name="Toyoda A."/>
            <person name="Takaki Y."/>
            <person name="Nishi S."/>
            <person name="Hori S."/>
            <person name="Arai W."/>
            <person name="Tsubouchi T."/>
            <person name="Morono Y."/>
            <person name="Uchiyama I."/>
            <person name="Ito T."/>
            <person name="Fujiyama A."/>
            <person name="Inagaki F."/>
            <person name="Takami H."/>
        </authorList>
    </citation>
    <scope>NUCLEOTIDE SEQUENCE</scope>
    <source>
        <strain evidence="1">Expedition CK06-06</strain>
    </source>
</reference>